<dbReference type="InterPro" id="IPR003569">
    <property type="entry name" value="Cyt_c_biogenesis_plant"/>
</dbReference>
<sequence length="2328" mass="259444">MSIYELFHYSLFPGLFVAFTYNKKQPPVFGAAPAFWCILLSFLGLSFRHIPNNLSNYNVLTANAPFFYQISGTWSNHEGSILSWCRILSFYGFLLCYRGRPQSHNVSKRGGHRETLFYSFVLNFVKNSILPLPRYEQKSGAAPQLYTPFVLRTLVDSELRSRRNRTFDGPALFYAPLYPERKMSFAPLGARRSRGSREGKRTHPLLHLARDDKERASSIDEQRIDGALGIALFFSPFLSASSDPFVRNFFVRTEPLAESNPVPQDPISAIHPPCIYAGDVASAMGFGLCRSKMMNGIAALHSPPMRKDAAEKNGTLFRSAGCVGSRITSELFTLKFKHVGAKCYPALFLRSNRSLLMLLRRRFFAFSSLWTGALVDAGREQAKPVVRNGKKDTTTSPLCWTAGANTVVSDQDQEPIRIWILTCRWFLTVGILPGSWWAHHELGRGGWWFRDPVENASFMPRSIRWIISELRDPPIYDGTGNFEDFLDAMEYQVAEEQQVPALDVVLKATPARWWETHKEDHTTWAAIQLAMLHQFVFPPVSGSFFNSWGEAWVRQTVKLIRPSRSDCFLIHKSSARVEDSITGSFEGTASRVGEREDERARLEKRRFGEWEDDETNNPVKVVQLEADHLSLGGDGLIFSLLFPALSLWKSIRLSCYSLQLDNPLIREPYRGFALQGREGIRAGSSRLRSSYGHKEVRYSSSASGAGGAGWDRRVGETVEGGDSLQRLPFGEIPVFLLGLIGLARYYGSSGPTRHAYIKREFSVGCLGIGSLSLSCPSGRYKEIRNEHTDNVRPMKRQGTMNSSRAGLSRVRGLVAGTDGDEGYRADAAGYREPQGSRETTFPLFCYLHMLFAKKGQRAVLRLVELPAAGDFLRAPQEKKEDPGPIYNEAKIFHLPMNWIRPDSINNGLEKGSVTWTPGPTRSNSGAFDQDVLASPVWALARIGTFMRWARRKRRRISSCLAEELEADIQSVVPEFKTPPKTSVGFPSFAVSGEGDKGEAPNMFYPQPPSVISNLNSLFLFTSTLRATTSSPFTRAYALHSLPLNDEARSGRRDLNPQPQPWQGYALPLSYFRQLRAAIGVSCKESWSRVELGRHFILVTGMSAPQDQTSCSLASQRRHLSFKLSHFLRRLLLFYDNPSCSSTSLLGTGRFLSHSFSPLGWRLPATRATSLFRPAALLSIFCRLSACSADLRGFQSPGTACLFSAAITVSQGFSSPRNPNLVCKLKKAIYVTASDKRTKSLERCSSMYKSRNRSIGRSRFSKKSIGSFNVYKEVDISDEVAKRFGTQCKYSMDLLSKAGLSACKPEQDLKLASDAGELLDDPSTYRRLVGSLFYLTNSRPDIAYAYNIGGSDPPIFMDKPRSSHLEAAFRILRYIREEIILIGLRTSSPCPRGMDVLATIVKVCLLYYYYYDLPTIRNSRRRLPRAAQVYPGVPFTRYAILGDDIVIGDERVAERYHELMSQLNVPFSLEKSLVSSVGALEFAKRFFVRGVTKNLSPVSCRMLRSLVSSISLVSVMRAIMSTDLPLSYRLREAGYRVYTRRTAPPGKHWHRHFLVFHSPNGEAWVLSEWMKSILSYWSWYYTIAEDLNTPIEALLSPPVVPLVTNRTNKLDHFKNYGAVFRCYDLVLSCEEPKALDLGGFGPRKPPNLELMVLKAFQPSSNNALLGTSSIDQSRPVQVIAPSRARLGIALMTVRNGPYHLTSRAAVDRRIEKDRTGDSISIEKAIDGHIGTGTNGKCAPVGYLPLGLFCSYISDISSPLLLRIATAPGVGSRLSVAQDVDAPPGRPATGPTQLTVFLPKHIFQDLKTHFDMRMLEPMSDQSDPQLTSMGSCDGCQDEDSSAPRILGLTGRRRIGRKKCNNDGREREMAIMGGGGRLGKRSRSSFSDLQVVDEKPPCLLVYGVDGLVSYNINLIDEKSYKKNNLLESMAPRNLYDLFIKFGVVKDVFIPHKRRKATNSRFGSIWNHGTDGRSFAEVIKGDQPRSALKTTIRVEEIGYGLKPDHTSVQVKNELIKREEQNVLQQRQVWLSCLGVSLNLWSSNIFRRIGSIWGEVVFLDGNIGAPNSFRSGRFKIVTDVMGSINTSINLECKGRVYPIRVLEEQSAVDDSLSCKETLSKEPVEAVCSKINGEIQPSKKHNAEVEDGDKADDMAGASVRTNKGTTAGMKAMDELVVGGSWSNTSVVAKTIDCVGNSNEEGTCVAESVGKTLGIDYNGQESEAVKKFIHMEEQDKVRMARGPGLSSGLICIWDPDVFHLSDCCSSRNFILLSDDGDSRRRLSFADLTSSPCCADDLGEAFVVGLNPHHGVWFQSPVMPVHVLQSFADVTFTSIS</sequence>
<dbReference type="AntiFam" id="ANF00011">
    <property type="entry name" value="tRNA translation"/>
</dbReference>
<dbReference type="Pfam" id="PF01578">
    <property type="entry name" value="Cytochrom_C_asm"/>
    <property type="match status" value="1"/>
</dbReference>
<organism evidence="6 7">
    <name type="scientific">Camellia sinensis</name>
    <name type="common">Tea plant</name>
    <name type="synonym">Thea sinensis</name>
    <dbReference type="NCBI Taxonomy" id="4442"/>
    <lineage>
        <taxon>Eukaryota</taxon>
        <taxon>Viridiplantae</taxon>
        <taxon>Streptophyta</taxon>
        <taxon>Embryophyta</taxon>
        <taxon>Tracheophyta</taxon>
        <taxon>Spermatophyta</taxon>
        <taxon>Magnoliopsida</taxon>
        <taxon>eudicotyledons</taxon>
        <taxon>Gunneridae</taxon>
        <taxon>Pentapetalae</taxon>
        <taxon>asterids</taxon>
        <taxon>Ericales</taxon>
        <taxon>Theaceae</taxon>
        <taxon>Camellia</taxon>
    </lineage>
</organism>
<dbReference type="EMBL" id="JACBKZ010000001">
    <property type="protein sequence ID" value="KAF5961789.1"/>
    <property type="molecule type" value="Genomic_DNA"/>
</dbReference>
<dbReference type="GO" id="GO:0015232">
    <property type="term" value="F:heme transmembrane transporter activity"/>
    <property type="evidence" value="ECO:0007669"/>
    <property type="project" value="InterPro"/>
</dbReference>
<dbReference type="GO" id="GO:0017004">
    <property type="term" value="P:cytochrome complex assembly"/>
    <property type="evidence" value="ECO:0007669"/>
    <property type="project" value="UniProtKB-KW"/>
</dbReference>
<dbReference type="InterPro" id="IPR002541">
    <property type="entry name" value="Cyt_c_assembly"/>
</dbReference>
<dbReference type="GO" id="GO:0005739">
    <property type="term" value="C:mitochondrion"/>
    <property type="evidence" value="ECO:0007669"/>
    <property type="project" value="UniProtKB-SubCell"/>
</dbReference>
<evidence type="ECO:0000256" key="4">
    <source>
        <dbReference type="ARBA" id="ARBA00023128"/>
    </source>
</evidence>
<evidence type="ECO:0000256" key="2">
    <source>
        <dbReference type="ARBA" id="ARBA00009186"/>
    </source>
</evidence>
<evidence type="ECO:0000256" key="1">
    <source>
        <dbReference type="ARBA" id="ARBA00004173"/>
    </source>
</evidence>
<keyword evidence="4" id="KW-0496">Mitochondrion</keyword>
<dbReference type="PANTHER" id="PTHR43653">
    <property type="entry name" value="CYTOCHROME C ASSEMBLY PROTEIN-RELATED"/>
    <property type="match status" value="1"/>
</dbReference>
<proteinExistence type="inferred from homology"/>
<dbReference type="Proteomes" id="UP000593564">
    <property type="component" value="Unassembled WGS sequence"/>
</dbReference>
<keyword evidence="7" id="KW-1185">Reference proteome</keyword>
<comment type="subcellular location">
    <subcellularLocation>
        <location evidence="1">Mitochondrion</location>
    </subcellularLocation>
</comment>
<comment type="similarity">
    <text evidence="2">Belongs to the CcmF/CycK/Ccl1/NrfE/CcsA family.</text>
</comment>
<keyword evidence="3" id="KW-0201">Cytochrome c-type biogenesis</keyword>
<protein>
    <recommendedName>
        <fullName evidence="5">Cytochrome c assembly protein domain-containing protein</fullName>
    </recommendedName>
</protein>
<reference evidence="7" key="1">
    <citation type="journal article" date="2020" name="Nat. Commun.">
        <title>Genome assembly of wild tea tree DASZ reveals pedigree and selection history of tea varieties.</title>
        <authorList>
            <person name="Zhang W."/>
            <person name="Zhang Y."/>
            <person name="Qiu H."/>
            <person name="Guo Y."/>
            <person name="Wan H."/>
            <person name="Zhang X."/>
            <person name="Scossa F."/>
            <person name="Alseekh S."/>
            <person name="Zhang Q."/>
            <person name="Wang P."/>
            <person name="Xu L."/>
            <person name="Schmidt M.H."/>
            <person name="Jia X."/>
            <person name="Li D."/>
            <person name="Zhu A."/>
            <person name="Guo F."/>
            <person name="Chen W."/>
            <person name="Ni D."/>
            <person name="Usadel B."/>
            <person name="Fernie A.R."/>
            <person name="Wen W."/>
        </authorList>
    </citation>
    <scope>NUCLEOTIDE SEQUENCE [LARGE SCALE GENOMIC DNA]</scope>
    <source>
        <strain evidence="7">cv. G240</strain>
    </source>
</reference>
<dbReference type="InterPro" id="IPR003567">
    <property type="entry name" value="Cyt_c_biogenesis"/>
</dbReference>
<evidence type="ECO:0000313" key="6">
    <source>
        <dbReference type="EMBL" id="KAF5961789.1"/>
    </source>
</evidence>
<accession>A0A7J7I9Z4</accession>
<name>A0A7J7I9Z4_CAMSI</name>
<reference evidence="6 7" key="2">
    <citation type="submission" date="2020-07" db="EMBL/GenBank/DDBJ databases">
        <title>Genome assembly of wild tea tree DASZ reveals pedigree and selection history of tea varieties.</title>
        <authorList>
            <person name="Zhang W."/>
        </authorList>
    </citation>
    <scope>NUCLEOTIDE SEQUENCE [LARGE SCALE GENOMIC DNA]</scope>
    <source>
        <strain evidence="7">cv. G240</strain>
        <tissue evidence="6">Leaf</tissue>
    </source>
</reference>
<dbReference type="GO" id="GO:0016020">
    <property type="term" value="C:membrane"/>
    <property type="evidence" value="ECO:0007669"/>
    <property type="project" value="InterPro"/>
</dbReference>
<evidence type="ECO:0000256" key="3">
    <source>
        <dbReference type="ARBA" id="ARBA00022748"/>
    </source>
</evidence>
<feature type="domain" description="Cytochrome c assembly protein" evidence="5">
    <location>
        <begin position="237"/>
        <end position="460"/>
    </location>
</feature>
<evidence type="ECO:0000313" key="7">
    <source>
        <dbReference type="Proteomes" id="UP000593564"/>
    </source>
</evidence>
<dbReference type="PRINTS" id="PR01410">
    <property type="entry name" value="CCBIOGENESIS"/>
</dbReference>
<dbReference type="PANTHER" id="PTHR43653:SF1">
    <property type="entry name" value="CYTOCHROME C-TYPE BIOGENESIS PROTEIN CCMF"/>
    <property type="match status" value="1"/>
</dbReference>
<dbReference type="InterPro" id="IPR008686">
    <property type="entry name" value="RNA_pol_mitovir"/>
</dbReference>
<gene>
    <name evidence="6" type="ORF">HYC85_002998</name>
</gene>
<comment type="caution">
    <text evidence="6">The sequence shown here is derived from an EMBL/GenBank/DDBJ whole genome shotgun (WGS) entry which is preliminary data.</text>
</comment>
<evidence type="ECO:0000259" key="5">
    <source>
        <dbReference type="Pfam" id="PF01578"/>
    </source>
</evidence>
<dbReference type="PRINTS" id="PR01412">
    <property type="entry name" value="CCBSBIOGNSIS"/>
</dbReference>
<dbReference type="GO" id="GO:0020037">
    <property type="term" value="F:heme binding"/>
    <property type="evidence" value="ECO:0007669"/>
    <property type="project" value="InterPro"/>
</dbReference>
<dbReference type="Pfam" id="PF05919">
    <property type="entry name" value="Mitovir_RNA_pol"/>
    <property type="match status" value="1"/>
</dbReference>